<proteinExistence type="predicted"/>
<accession>A0A023X1D1</accession>
<organism evidence="2 4">
    <name type="scientific">Rubrobacter radiotolerans</name>
    <name type="common">Arthrobacter radiotolerans</name>
    <dbReference type="NCBI Taxonomy" id="42256"/>
    <lineage>
        <taxon>Bacteria</taxon>
        <taxon>Bacillati</taxon>
        <taxon>Actinomycetota</taxon>
        <taxon>Rubrobacteria</taxon>
        <taxon>Rubrobacterales</taxon>
        <taxon>Rubrobacteraceae</taxon>
        <taxon>Rubrobacter</taxon>
    </lineage>
</organism>
<evidence type="ECO:0000313" key="4">
    <source>
        <dbReference type="Proteomes" id="UP000025229"/>
    </source>
</evidence>
<dbReference type="HOGENOM" id="CLU_2883171_0_0_11"/>
<dbReference type="STRING" id="42256.RradSPS_0591"/>
<sequence length="63" mass="6675">MQIPKAMIVERIRSASGHDAAEKADKELPDKVDLQTDADKLKDLGLDPGKLADDFGGQSPVAG</sequence>
<reference evidence="2 4" key="1">
    <citation type="submission" date="2014-03" db="EMBL/GenBank/DDBJ databases">
        <title>Complete genome sequence of the Radio-Resistant Rubrobacter radiotolerans RSPS-4.</title>
        <authorList>
            <person name="Egas C.C."/>
            <person name="Barroso C.C."/>
            <person name="Froufe H.J.C."/>
            <person name="Pacheco J.J."/>
            <person name="Albuquerque L.L."/>
            <person name="da Costa M.M.S."/>
        </authorList>
    </citation>
    <scope>NUCLEOTIDE SEQUENCE [LARGE SCALE GENOMIC DNA]</scope>
    <source>
        <strain evidence="2 4">RSPS-4</strain>
    </source>
</reference>
<reference evidence="3" key="2">
    <citation type="submission" date="2023-11" db="EMBL/GenBank/DDBJ databases">
        <title>MicrobeMod: A computational toolkit for identifying prokaryotic methylation and restriction-modification with nanopore sequencing.</title>
        <authorList>
            <person name="Crits-Christoph A."/>
            <person name="Kang S.C."/>
            <person name="Lee H."/>
            <person name="Ostrov N."/>
        </authorList>
    </citation>
    <scope>NUCLEOTIDE SEQUENCE</scope>
    <source>
        <strain evidence="3">ATCC 51242</strain>
    </source>
</reference>
<dbReference type="EMBL" id="CP007514">
    <property type="protein sequence ID" value="AHY45874.1"/>
    <property type="molecule type" value="Genomic_DNA"/>
</dbReference>
<feature type="region of interest" description="Disordered" evidence="1">
    <location>
        <begin position="14"/>
        <end position="63"/>
    </location>
</feature>
<dbReference type="Proteomes" id="UP000025229">
    <property type="component" value="Chromosome"/>
</dbReference>
<keyword evidence="4" id="KW-1185">Reference proteome</keyword>
<dbReference type="KEGG" id="rrd:RradSPS_0591"/>
<dbReference type="RefSeq" id="WP_038680603.1">
    <property type="nucleotide sequence ID" value="NZ_CP007514.1"/>
</dbReference>
<dbReference type="Proteomes" id="UP001281130">
    <property type="component" value="Unassembled WGS sequence"/>
</dbReference>
<dbReference type="AlphaFoldDB" id="A0A023X1D1"/>
<evidence type="ECO:0000313" key="2">
    <source>
        <dbReference type="EMBL" id="AHY45874.1"/>
    </source>
</evidence>
<evidence type="ECO:0000256" key="1">
    <source>
        <dbReference type="SAM" id="MobiDB-lite"/>
    </source>
</evidence>
<protein>
    <submittedName>
        <fullName evidence="2">Uncharacterized protein</fullName>
    </submittedName>
</protein>
<name>A0A023X1D1_RUBRA</name>
<dbReference type="EMBL" id="JAWXXX010000001">
    <property type="protein sequence ID" value="MDX5893287.1"/>
    <property type="molecule type" value="Genomic_DNA"/>
</dbReference>
<evidence type="ECO:0000313" key="3">
    <source>
        <dbReference type="EMBL" id="MDX5893287.1"/>
    </source>
</evidence>
<dbReference type="OrthoDB" id="5196537at2"/>
<gene>
    <name evidence="2" type="ORF">RradSPS_0591</name>
    <name evidence="3" type="ORF">SIL72_04510</name>
</gene>
<feature type="compositionally biased region" description="Basic and acidic residues" evidence="1">
    <location>
        <begin position="19"/>
        <end position="53"/>
    </location>
</feature>